<dbReference type="AlphaFoldDB" id="A0A8C9H6T8"/>
<feature type="compositionally biased region" description="Low complexity" evidence="5">
    <location>
        <begin position="601"/>
        <end position="617"/>
    </location>
</feature>
<dbReference type="Pfam" id="PF02885">
    <property type="entry name" value="Glycos_trans_3N"/>
    <property type="match status" value="1"/>
</dbReference>
<name>A0A8C9H6T8_9PRIM</name>
<evidence type="ECO:0000256" key="4">
    <source>
        <dbReference type="ARBA" id="ARBA00022679"/>
    </source>
</evidence>
<dbReference type="InterPro" id="IPR000312">
    <property type="entry name" value="Glycosyl_Trfase_fam3"/>
</dbReference>
<evidence type="ECO:0000256" key="5">
    <source>
        <dbReference type="SAM" id="MobiDB-lite"/>
    </source>
</evidence>
<comment type="subunit">
    <text evidence="2">Homodimer.</text>
</comment>
<evidence type="ECO:0000313" key="8">
    <source>
        <dbReference type="Proteomes" id="UP000694416"/>
    </source>
</evidence>
<dbReference type="Pfam" id="PF00591">
    <property type="entry name" value="Glycos_transf_3"/>
    <property type="match status" value="1"/>
</dbReference>
<dbReference type="SMART" id="SM00941">
    <property type="entry name" value="PYNP_C"/>
    <property type="match status" value="1"/>
</dbReference>
<gene>
    <name evidence="7" type="primary">LOC111548876</name>
</gene>
<keyword evidence="3" id="KW-0328">Glycosyltransferase</keyword>
<dbReference type="InterPro" id="IPR036320">
    <property type="entry name" value="Glycosyl_Trfase_fam3_N_dom_sf"/>
</dbReference>
<dbReference type="PANTHER" id="PTHR10515:SF0">
    <property type="entry name" value="THYMIDINE PHOSPHORYLASE"/>
    <property type="match status" value="1"/>
</dbReference>
<dbReference type="SUPFAM" id="SSF54680">
    <property type="entry name" value="Pyrimidine nucleoside phosphorylase C-terminal domain"/>
    <property type="match status" value="1"/>
</dbReference>
<dbReference type="InterPro" id="IPR000053">
    <property type="entry name" value="Thymidine/pyrmidine_PPase"/>
</dbReference>
<dbReference type="InterPro" id="IPR036566">
    <property type="entry name" value="PYNP-like_C_sf"/>
</dbReference>
<organism evidence="7 8">
    <name type="scientific">Piliocolobus tephrosceles</name>
    <name type="common">Ugandan red Colobus</name>
    <dbReference type="NCBI Taxonomy" id="591936"/>
    <lineage>
        <taxon>Eukaryota</taxon>
        <taxon>Metazoa</taxon>
        <taxon>Chordata</taxon>
        <taxon>Craniata</taxon>
        <taxon>Vertebrata</taxon>
        <taxon>Euteleostomi</taxon>
        <taxon>Mammalia</taxon>
        <taxon>Eutheria</taxon>
        <taxon>Euarchontoglires</taxon>
        <taxon>Primates</taxon>
        <taxon>Haplorrhini</taxon>
        <taxon>Catarrhini</taxon>
        <taxon>Cercopithecidae</taxon>
        <taxon>Colobinae</taxon>
        <taxon>Piliocolobus</taxon>
    </lineage>
</organism>
<feature type="region of interest" description="Disordered" evidence="5">
    <location>
        <begin position="434"/>
        <end position="490"/>
    </location>
</feature>
<dbReference type="Gene3D" id="1.20.970.10">
    <property type="entry name" value="Transferase, Pyrimidine Nucleoside Phosphorylase, Chain C"/>
    <property type="match status" value="1"/>
</dbReference>
<dbReference type="InterPro" id="IPR018090">
    <property type="entry name" value="Pyrmidine_PPas_bac/euk"/>
</dbReference>
<feature type="region of interest" description="Disordered" evidence="5">
    <location>
        <begin position="1"/>
        <end position="36"/>
    </location>
</feature>
<evidence type="ECO:0000256" key="2">
    <source>
        <dbReference type="ARBA" id="ARBA00011738"/>
    </source>
</evidence>
<accession>A0A8C9H6T8</accession>
<dbReference type="Proteomes" id="UP000694416">
    <property type="component" value="Unplaced"/>
</dbReference>
<reference evidence="7" key="2">
    <citation type="submission" date="2025-09" db="UniProtKB">
        <authorList>
            <consortium name="Ensembl"/>
        </authorList>
    </citation>
    <scope>IDENTIFICATION</scope>
</reference>
<dbReference type="SUPFAM" id="SSF52418">
    <property type="entry name" value="Nucleoside phosphorylase/phosphoribosyltransferase catalytic domain"/>
    <property type="match status" value="1"/>
</dbReference>
<keyword evidence="4" id="KW-0808">Transferase</keyword>
<comment type="similarity">
    <text evidence="1">Belongs to the thymidine/pyrimidine-nucleoside phosphorylase family.</text>
</comment>
<dbReference type="GO" id="GO:0004645">
    <property type="term" value="F:1,4-alpha-oligoglucan phosphorylase activity"/>
    <property type="evidence" value="ECO:0007669"/>
    <property type="project" value="InterPro"/>
</dbReference>
<dbReference type="GO" id="GO:0005829">
    <property type="term" value="C:cytosol"/>
    <property type="evidence" value="ECO:0007669"/>
    <property type="project" value="TreeGrafter"/>
</dbReference>
<dbReference type="InterPro" id="IPR017459">
    <property type="entry name" value="Glycosyl_Trfase_fam3_N_dom"/>
</dbReference>
<feature type="domain" description="Pyrimidine nucleoside phosphorylase C-terminal" evidence="6">
    <location>
        <begin position="388"/>
        <end position="460"/>
    </location>
</feature>
<reference evidence="7" key="1">
    <citation type="submission" date="2025-08" db="UniProtKB">
        <authorList>
            <consortium name="Ensembl"/>
        </authorList>
    </citation>
    <scope>IDENTIFICATION</scope>
</reference>
<sequence>MAASMTVGTGAPPAPGDLSGEGSQGLPDPSPEPKQLPELIRMKRDGGRLSEADIRGFVAAVVNGSAQGAQIGAMLMAIRLQGMDLEETSVLTQALAQSGKQLEWPEAWHQQLVDKHSTGGVGDKVSLVLAPALAACGCKVPMISGRGLGHTGGTLDKLESIPGFNVTQSPEQMQALLEQAGCCIVGQSEQLVPADGILYAARDVTATVDSLPLITASILSKKLVEGLSALVVDVKFGGAAVFPNQEQARELARTLVGVGASLGLRVAAALTAMDKPLGRCVGNALEVEEALLCMDGAGPPDLRDLVTTLGGALLWLSGHAGTQAQGAARVAAALDDGSALGRFERMLAAQGVDPGLARALCSGSPAERRQLLPRAQEQEELLAPADGTVELVRALPLALVLHELGAGRNRAGEPLRLGVGAELLVDVGQRLRRGERCPRPTAPAPPPCSGRAASDSPLLRRDALAPRAPGRPRTQRPAAPRPAGGARTLGPRALRAPLALRRARSAAAAIKLLCSETLSVLGSPGRERRDLGPRGRGRLGEHVTCGGLRLPRKRRELVSGRARLRMRTSGERLHPGCERVAPTIPEPVRSPRGGAQGAGGCAAFRGTGPLTRGPAARCGRRGREGRR</sequence>
<dbReference type="PANTHER" id="PTHR10515">
    <property type="entry name" value="THYMIDINE PHOSPHORYLASE"/>
    <property type="match status" value="1"/>
</dbReference>
<feature type="compositionally biased region" description="Basic residues" evidence="5">
    <location>
        <begin position="618"/>
        <end position="627"/>
    </location>
</feature>
<dbReference type="Ensembl" id="ENSPTET00000024917.1">
    <property type="protein sequence ID" value="ENSPTEP00000016827.1"/>
    <property type="gene ID" value="ENSPTEG00000018398.1"/>
</dbReference>
<evidence type="ECO:0000256" key="3">
    <source>
        <dbReference type="ARBA" id="ARBA00022676"/>
    </source>
</evidence>
<feature type="compositionally biased region" description="Low complexity" evidence="5">
    <location>
        <begin position="465"/>
        <end position="490"/>
    </location>
</feature>
<proteinExistence type="inferred from homology"/>
<evidence type="ECO:0000313" key="7">
    <source>
        <dbReference type="Ensembl" id="ENSPTEP00000016827.1"/>
    </source>
</evidence>
<dbReference type="NCBIfam" id="NF004490">
    <property type="entry name" value="PRK05820.1"/>
    <property type="match status" value="1"/>
</dbReference>
<dbReference type="FunFam" id="3.40.1030.10:FF:000003">
    <property type="entry name" value="Pyrimidine-nucleoside phosphorylase"/>
    <property type="match status" value="1"/>
</dbReference>
<dbReference type="Gene3D" id="3.90.1170.30">
    <property type="entry name" value="Pyrimidine nucleoside phosphorylase-like, C-terminal domain"/>
    <property type="match status" value="1"/>
</dbReference>
<keyword evidence="8" id="KW-1185">Reference proteome</keyword>
<dbReference type="NCBIfam" id="TIGR02644">
    <property type="entry name" value="Y_phosphoryl"/>
    <property type="match status" value="1"/>
</dbReference>
<dbReference type="GO" id="GO:0006213">
    <property type="term" value="P:pyrimidine nucleoside metabolic process"/>
    <property type="evidence" value="ECO:0007669"/>
    <property type="project" value="InterPro"/>
</dbReference>
<dbReference type="InterPro" id="IPR013102">
    <property type="entry name" value="PYNP_C"/>
</dbReference>
<evidence type="ECO:0000256" key="1">
    <source>
        <dbReference type="ARBA" id="ARBA00006915"/>
    </source>
</evidence>
<dbReference type="FunFam" id="1.20.970.10:FF:000011">
    <property type="entry name" value="Thymidine phosphorylase"/>
    <property type="match status" value="1"/>
</dbReference>
<dbReference type="GO" id="GO:0006206">
    <property type="term" value="P:pyrimidine nucleobase metabolic process"/>
    <property type="evidence" value="ECO:0007669"/>
    <property type="project" value="InterPro"/>
</dbReference>
<dbReference type="PROSITE" id="PS00647">
    <property type="entry name" value="THYMID_PHOSPHORYLASE"/>
    <property type="match status" value="1"/>
</dbReference>
<dbReference type="GO" id="GO:0016154">
    <property type="term" value="F:pyrimidine-nucleoside phosphorylase activity"/>
    <property type="evidence" value="ECO:0007669"/>
    <property type="project" value="InterPro"/>
</dbReference>
<dbReference type="InterPro" id="IPR035902">
    <property type="entry name" value="Nuc_phospho_transferase"/>
</dbReference>
<protein>
    <submittedName>
        <fullName evidence="7">Thymidine phosphorylase</fullName>
    </submittedName>
</protein>
<dbReference type="SUPFAM" id="SSF47648">
    <property type="entry name" value="Nucleoside phosphorylase/phosphoribosyltransferase N-terminal domain"/>
    <property type="match status" value="1"/>
</dbReference>
<dbReference type="Gene3D" id="3.40.1030.10">
    <property type="entry name" value="Nucleoside phosphorylase/phosphoribosyltransferase catalytic domain"/>
    <property type="match status" value="1"/>
</dbReference>
<feature type="region of interest" description="Disordered" evidence="5">
    <location>
        <begin position="575"/>
        <end position="627"/>
    </location>
</feature>
<dbReference type="InterPro" id="IPR017872">
    <property type="entry name" value="Pyrmidine_PPase_CS"/>
</dbReference>
<evidence type="ECO:0000259" key="6">
    <source>
        <dbReference type="SMART" id="SM00941"/>
    </source>
</evidence>